<dbReference type="GeneID" id="117305096"/>
<feature type="region of interest" description="Disordered" evidence="1">
    <location>
        <begin position="83"/>
        <end position="149"/>
    </location>
</feature>
<feature type="signal peptide" evidence="2">
    <location>
        <begin position="1"/>
        <end position="24"/>
    </location>
</feature>
<organism evidence="3">
    <name type="scientific">Asterias rubens</name>
    <name type="common">Common European starfish</name>
    <name type="synonym">Asterias vulgaris</name>
    <dbReference type="NCBI Taxonomy" id="7604"/>
    <lineage>
        <taxon>Eukaryota</taxon>
        <taxon>Metazoa</taxon>
        <taxon>Echinodermata</taxon>
        <taxon>Eleutherozoa</taxon>
        <taxon>Asterozoa</taxon>
        <taxon>Asteroidea</taxon>
        <taxon>Forcipulatacea</taxon>
        <taxon>Forcipulatida</taxon>
        <taxon>Asteriidae</taxon>
        <taxon>Asterias</taxon>
    </lineage>
</organism>
<name>A0A0U2PTB8_ASTRU</name>
<evidence type="ECO:0000313" key="3">
    <source>
        <dbReference type="EMBL" id="ALJ99947.1"/>
    </source>
</evidence>
<proteinExistence type="evidence at transcript level"/>
<reference evidence="3" key="1">
    <citation type="submission" date="2015-08" db="EMBL/GenBank/DDBJ databases">
        <authorList>
            <person name="Babu N.S."/>
            <person name="Beckwith C.J."/>
            <person name="Beseler K.G."/>
            <person name="Brison A."/>
            <person name="Carone J.V."/>
            <person name="Caskin T.P."/>
            <person name="Diamond M."/>
            <person name="Durham M.E."/>
            <person name="Foxe J.M."/>
            <person name="Go M."/>
            <person name="Henderson B.A."/>
            <person name="Jones I.B."/>
            <person name="McGettigan J.A."/>
            <person name="Micheletti S.J."/>
            <person name="Nasrallah M.E."/>
            <person name="Ortiz D."/>
            <person name="Piller C.R."/>
            <person name="Privatt S.R."/>
            <person name="Schneider S.L."/>
            <person name="Sharp S."/>
            <person name="Smith T.C."/>
            <person name="Stanton J.D."/>
            <person name="Ullery H.E."/>
            <person name="Wilson R.J."/>
            <person name="Serrano M.G."/>
            <person name="Buck G."/>
            <person name="Lee V."/>
            <person name="Wang Y."/>
            <person name="Carvalho R."/>
            <person name="Voegtly L."/>
            <person name="Shi R."/>
            <person name="Duckworth R."/>
            <person name="Johnson A."/>
            <person name="Loviza R."/>
            <person name="Walstead R."/>
            <person name="Shah Z."/>
            <person name="Kiflezghi M."/>
            <person name="Wade K."/>
            <person name="Ball S.L."/>
            <person name="Bradley K.W."/>
            <person name="Asai D.J."/>
            <person name="Bowman C.A."/>
            <person name="Russell D.A."/>
            <person name="Pope W.H."/>
            <person name="Jacobs-Sera D."/>
            <person name="Hendrix R.W."/>
            <person name="Hatfull G.F."/>
        </authorList>
    </citation>
    <scope>NUCLEOTIDE SEQUENCE</scope>
    <source>
        <tissue evidence="3">Radial nerve</tissue>
    </source>
</reference>
<dbReference type="EMBL" id="KT601705">
    <property type="protein sequence ID" value="ALJ99947.1"/>
    <property type="molecule type" value="mRNA"/>
</dbReference>
<sequence length="149" mass="16644">MEWFTKCCLLVILAVCFGSSFVLGDGRNLQGYNGDLYNGEFENEEGTEALRNIIGQIIDDVDAKNNIRTAILEDTLEHAQYEPDKRSGRCRSGTKCIMRGPNPNTASRVLPFGKREDDSPNKLARRGRGPPKNSRARGGRTLLPFGKRR</sequence>
<accession>A0A0U2PTB8</accession>
<dbReference type="AlphaFoldDB" id="A0A0U2PTB8"/>
<dbReference type="OMA" id="FTKCCLL"/>
<protein>
    <submittedName>
        <fullName evidence="3">Kisspeptin-type</fullName>
    </submittedName>
</protein>
<evidence type="ECO:0000256" key="2">
    <source>
        <dbReference type="SAM" id="SignalP"/>
    </source>
</evidence>
<keyword evidence="2" id="KW-0732">Signal</keyword>
<dbReference type="RefSeq" id="XP_033645728.1">
    <property type="nucleotide sequence ID" value="XM_033789837.1"/>
</dbReference>
<dbReference type="OrthoDB" id="10348687at2759"/>
<evidence type="ECO:0000256" key="1">
    <source>
        <dbReference type="SAM" id="MobiDB-lite"/>
    </source>
</evidence>
<feature type="chain" id="PRO_5006831798" evidence="2">
    <location>
        <begin position="25"/>
        <end position="149"/>
    </location>
</feature>
<feature type="compositionally biased region" description="Basic residues" evidence="1">
    <location>
        <begin position="123"/>
        <end position="138"/>
    </location>
</feature>